<name>A0A0L0FS73_9EUKA</name>
<organism evidence="1 2">
    <name type="scientific">Sphaeroforma arctica JP610</name>
    <dbReference type="NCBI Taxonomy" id="667725"/>
    <lineage>
        <taxon>Eukaryota</taxon>
        <taxon>Ichthyosporea</taxon>
        <taxon>Ichthyophonida</taxon>
        <taxon>Sphaeroforma</taxon>
    </lineage>
</organism>
<evidence type="ECO:0000313" key="1">
    <source>
        <dbReference type="EMBL" id="KNC79441.1"/>
    </source>
</evidence>
<accession>A0A0L0FS73</accession>
<keyword evidence="2" id="KW-1185">Reference proteome</keyword>
<evidence type="ECO:0000313" key="2">
    <source>
        <dbReference type="Proteomes" id="UP000054560"/>
    </source>
</evidence>
<dbReference type="Proteomes" id="UP000054560">
    <property type="component" value="Unassembled WGS sequence"/>
</dbReference>
<gene>
    <name evidence="1" type="ORF">SARC_08172</name>
</gene>
<protein>
    <submittedName>
        <fullName evidence="1">Uncharacterized protein</fullName>
    </submittedName>
</protein>
<dbReference type="GeneID" id="25908676"/>
<dbReference type="AlphaFoldDB" id="A0A0L0FS73"/>
<dbReference type="RefSeq" id="XP_014153343.1">
    <property type="nucleotide sequence ID" value="XM_014297868.1"/>
</dbReference>
<sequence length="118" mass="13006">MTRNLEIGSQALKSIRIDCSVFTKSANCSSMGLNQYPSSYPASYFGSMPRWLRASPHSSLIEILQFEFSTQLQNVNATEASIGVGFSSRILCIRADTQILSHLASFTDSRSDRTTQSS</sequence>
<dbReference type="EMBL" id="KQ242305">
    <property type="protein sequence ID" value="KNC79441.1"/>
    <property type="molecule type" value="Genomic_DNA"/>
</dbReference>
<reference evidence="1 2" key="1">
    <citation type="submission" date="2011-02" db="EMBL/GenBank/DDBJ databases">
        <title>The Genome Sequence of Sphaeroforma arctica JP610.</title>
        <authorList>
            <consortium name="The Broad Institute Genome Sequencing Platform"/>
            <person name="Russ C."/>
            <person name="Cuomo C."/>
            <person name="Young S.K."/>
            <person name="Zeng Q."/>
            <person name="Gargeya S."/>
            <person name="Alvarado L."/>
            <person name="Berlin A."/>
            <person name="Chapman S.B."/>
            <person name="Chen Z."/>
            <person name="Freedman E."/>
            <person name="Gellesch M."/>
            <person name="Goldberg J."/>
            <person name="Griggs A."/>
            <person name="Gujja S."/>
            <person name="Heilman E."/>
            <person name="Heiman D."/>
            <person name="Howarth C."/>
            <person name="Mehta T."/>
            <person name="Neiman D."/>
            <person name="Pearson M."/>
            <person name="Roberts A."/>
            <person name="Saif S."/>
            <person name="Shea T."/>
            <person name="Shenoy N."/>
            <person name="Sisk P."/>
            <person name="Stolte C."/>
            <person name="Sykes S."/>
            <person name="White J."/>
            <person name="Yandava C."/>
            <person name="Burger G."/>
            <person name="Gray M.W."/>
            <person name="Holland P.W.H."/>
            <person name="King N."/>
            <person name="Lang F.B.F."/>
            <person name="Roger A.J."/>
            <person name="Ruiz-Trillo I."/>
            <person name="Haas B."/>
            <person name="Nusbaum C."/>
            <person name="Birren B."/>
        </authorList>
    </citation>
    <scope>NUCLEOTIDE SEQUENCE [LARGE SCALE GENOMIC DNA]</scope>
    <source>
        <strain evidence="1 2">JP610</strain>
    </source>
</reference>
<proteinExistence type="predicted"/>